<sequence>MHTSSHEKLAAFVTTYLRDFRDQSLTILDVGSQVVADQPLSYKPLFNAPAWTYTGLDVEAGLNVDVVPANDYRWDELGADSFDVVVSGQAFEHIPFFWATAFEIGRVLRPGGVAVITAPGRGPQHRFPVDCWRFHDDGFEAIADYLGFEVLDVFTEWGRNMWEETILVMRKPVWSPAERNRFATRLWHQRALSAGFSEPDPGSLPDPTSGPMLDEGEPPNPSQLRNLVGGPFTEQLEHLRVQAIEAQRIRREAAKPLHVRLIHKGVRRRLVNFLEPPAPFVWDEDLD</sequence>
<dbReference type="InterPro" id="IPR013216">
    <property type="entry name" value="Methyltransf_11"/>
</dbReference>
<gene>
    <name evidence="3" type="ORF">UFOPK1392_00925</name>
</gene>
<evidence type="ECO:0000313" key="3">
    <source>
        <dbReference type="EMBL" id="CAB4323175.1"/>
    </source>
</evidence>
<dbReference type="EMBL" id="CAEMXZ010000030">
    <property type="protein sequence ID" value="CAB4323175.1"/>
    <property type="molecule type" value="Genomic_DNA"/>
</dbReference>
<dbReference type="GO" id="GO:0008757">
    <property type="term" value="F:S-adenosylmethionine-dependent methyltransferase activity"/>
    <property type="evidence" value="ECO:0007669"/>
    <property type="project" value="InterPro"/>
</dbReference>
<protein>
    <submittedName>
        <fullName evidence="3">Unannotated protein</fullName>
    </submittedName>
</protein>
<accession>A0A6J5YCJ8</accession>
<evidence type="ECO:0000259" key="2">
    <source>
        <dbReference type="Pfam" id="PF08241"/>
    </source>
</evidence>
<evidence type="ECO:0000256" key="1">
    <source>
        <dbReference type="SAM" id="MobiDB-lite"/>
    </source>
</evidence>
<dbReference type="SUPFAM" id="SSF53335">
    <property type="entry name" value="S-adenosyl-L-methionine-dependent methyltransferases"/>
    <property type="match status" value="1"/>
</dbReference>
<dbReference type="Pfam" id="PF08241">
    <property type="entry name" value="Methyltransf_11"/>
    <property type="match status" value="1"/>
</dbReference>
<reference evidence="3" key="1">
    <citation type="submission" date="2020-05" db="EMBL/GenBank/DDBJ databases">
        <authorList>
            <person name="Chiriac C."/>
            <person name="Salcher M."/>
            <person name="Ghai R."/>
            <person name="Kavagutti S V."/>
        </authorList>
    </citation>
    <scope>NUCLEOTIDE SEQUENCE</scope>
</reference>
<name>A0A6J5YCJ8_9ZZZZ</name>
<dbReference type="AlphaFoldDB" id="A0A6J5YCJ8"/>
<feature type="domain" description="Methyltransferase type 11" evidence="2">
    <location>
        <begin position="76"/>
        <end position="116"/>
    </location>
</feature>
<organism evidence="3">
    <name type="scientific">freshwater metagenome</name>
    <dbReference type="NCBI Taxonomy" id="449393"/>
    <lineage>
        <taxon>unclassified sequences</taxon>
        <taxon>metagenomes</taxon>
        <taxon>ecological metagenomes</taxon>
    </lineage>
</organism>
<feature type="region of interest" description="Disordered" evidence="1">
    <location>
        <begin position="194"/>
        <end position="223"/>
    </location>
</feature>
<dbReference type="Gene3D" id="3.40.50.150">
    <property type="entry name" value="Vaccinia Virus protein VP39"/>
    <property type="match status" value="1"/>
</dbReference>
<dbReference type="InterPro" id="IPR029063">
    <property type="entry name" value="SAM-dependent_MTases_sf"/>
</dbReference>
<dbReference type="CDD" id="cd02440">
    <property type="entry name" value="AdoMet_MTases"/>
    <property type="match status" value="1"/>
</dbReference>
<proteinExistence type="predicted"/>